<gene>
    <name evidence="1" type="ORF">PVAND_001265</name>
</gene>
<name>A0A9J6BMZ1_POLVA</name>
<protein>
    <submittedName>
        <fullName evidence="1">Uncharacterized protein</fullName>
    </submittedName>
</protein>
<dbReference type="EMBL" id="JADBJN010000003">
    <property type="protein sequence ID" value="KAG5671047.1"/>
    <property type="molecule type" value="Genomic_DNA"/>
</dbReference>
<evidence type="ECO:0000313" key="2">
    <source>
        <dbReference type="Proteomes" id="UP001107558"/>
    </source>
</evidence>
<organism evidence="1 2">
    <name type="scientific">Polypedilum vanderplanki</name>
    <name type="common">Sleeping chironomid midge</name>
    <dbReference type="NCBI Taxonomy" id="319348"/>
    <lineage>
        <taxon>Eukaryota</taxon>
        <taxon>Metazoa</taxon>
        <taxon>Ecdysozoa</taxon>
        <taxon>Arthropoda</taxon>
        <taxon>Hexapoda</taxon>
        <taxon>Insecta</taxon>
        <taxon>Pterygota</taxon>
        <taxon>Neoptera</taxon>
        <taxon>Endopterygota</taxon>
        <taxon>Diptera</taxon>
        <taxon>Nematocera</taxon>
        <taxon>Chironomoidea</taxon>
        <taxon>Chironomidae</taxon>
        <taxon>Chironominae</taxon>
        <taxon>Polypedilum</taxon>
        <taxon>Polypedilum</taxon>
    </lineage>
</organism>
<evidence type="ECO:0000313" key="1">
    <source>
        <dbReference type="EMBL" id="KAG5671047.1"/>
    </source>
</evidence>
<dbReference type="Proteomes" id="UP001107558">
    <property type="component" value="Chromosome 3"/>
</dbReference>
<accession>A0A9J6BMZ1</accession>
<sequence length="190" mass="22299">MDTAKLIQKMEKNTGRRIPEILIKILLELENKSNEFSNYSSYLNAIQSKLHNISLNRHTKTKEERDEARRLAAGFSVTDDIIRFENDVLIEMLFVTLFSIIEIKKEETDEIRNKLEERIDDNETKQKIMESYTNFKPPEAPSKFTIDLKIIKNLLKVRCPVCKVFISITEPKTANLKMQTFERHLSNVHK</sequence>
<reference evidence="1" key="1">
    <citation type="submission" date="2021-03" db="EMBL/GenBank/DDBJ databases">
        <title>Chromosome level genome of the anhydrobiotic midge Polypedilum vanderplanki.</title>
        <authorList>
            <person name="Yoshida Y."/>
            <person name="Kikawada T."/>
            <person name="Gusev O."/>
        </authorList>
    </citation>
    <scope>NUCLEOTIDE SEQUENCE</scope>
    <source>
        <strain evidence="1">NIAS01</strain>
        <tissue evidence="1">Whole body or cell culture</tissue>
    </source>
</reference>
<dbReference type="AlphaFoldDB" id="A0A9J6BMZ1"/>
<keyword evidence="2" id="KW-1185">Reference proteome</keyword>
<proteinExistence type="predicted"/>
<comment type="caution">
    <text evidence="1">The sequence shown here is derived from an EMBL/GenBank/DDBJ whole genome shotgun (WGS) entry which is preliminary data.</text>
</comment>